<dbReference type="CDD" id="cd24138">
    <property type="entry name" value="TtcA-like"/>
    <property type="match status" value="1"/>
</dbReference>
<keyword evidence="6" id="KW-1185">Reference proteome</keyword>
<dbReference type="AlphaFoldDB" id="U2MGU8"/>
<evidence type="ECO:0000313" key="5">
    <source>
        <dbReference type="Proteomes" id="UP000016412"/>
    </source>
</evidence>
<dbReference type="PATRIC" id="fig|1125725.3.peg.2508"/>
<dbReference type="PIRSF" id="PIRSF004976">
    <property type="entry name" value="ATPase_YdaO"/>
    <property type="match status" value="1"/>
</dbReference>
<evidence type="ECO:0000259" key="2">
    <source>
        <dbReference type="Pfam" id="PF01171"/>
    </source>
</evidence>
<evidence type="ECO:0000313" key="4">
    <source>
        <dbReference type="EMBL" id="ERJ98488.1"/>
    </source>
</evidence>
<dbReference type="PANTHER" id="PTHR43686:SF1">
    <property type="entry name" value="AMINOTRAN_5 DOMAIN-CONTAINING PROTEIN"/>
    <property type="match status" value="1"/>
</dbReference>
<evidence type="ECO:0000256" key="1">
    <source>
        <dbReference type="ARBA" id="ARBA00022679"/>
    </source>
</evidence>
<dbReference type="Gene3D" id="3.40.50.620">
    <property type="entry name" value="HUPs"/>
    <property type="match status" value="1"/>
</dbReference>
<gene>
    <name evidence="4" type="ORF">HMPREF0860_0344</name>
    <name evidence="3" type="ORF">HMPREF1325_1753</name>
</gene>
<dbReference type="InterPro" id="IPR011063">
    <property type="entry name" value="TilS/TtcA_N"/>
</dbReference>
<dbReference type="eggNOG" id="COG0037">
    <property type="taxonomic scope" value="Bacteria"/>
</dbReference>
<evidence type="ECO:0000313" key="6">
    <source>
        <dbReference type="Proteomes" id="UP000016646"/>
    </source>
</evidence>
<dbReference type="Proteomes" id="UP000016646">
    <property type="component" value="Unassembled WGS sequence"/>
</dbReference>
<dbReference type="STRING" id="1125725.HMPREF1325_1753"/>
<name>U2MGU8_TRESO</name>
<dbReference type="EMBL" id="AVQI01000080">
    <property type="protein sequence ID" value="ERJ98488.1"/>
    <property type="molecule type" value="Genomic_DNA"/>
</dbReference>
<evidence type="ECO:0000313" key="3">
    <source>
        <dbReference type="EMBL" id="ERF59568.1"/>
    </source>
</evidence>
<reference evidence="5 6" key="1">
    <citation type="submission" date="2013-08" db="EMBL/GenBank/DDBJ databases">
        <authorList>
            <person name="Durkin A.S."/>
            <person name="Haft D.R."/>
            <person name="McCorrison J."/>
            <person name="Torralba M."/>
            <person name="Gillis M."/>
            <person name="Haft D.H."/>
            <person name="Methe B."/>
            <person name="Sutton G."/>
            <person name="Nelson K.E."/>
        </authorList>
    </citation>
    <scope>NUCLEOTIDE SEQUENCE [LARGE SCALE GENOMIC DNA]</scope>
    <source>
        <strain evidence="4 6">ATCC 35536</strain>
        <strain evidence="3 5">VPI DR56BR1116</strain>
    </source>
</reference>
<dbReference type="Proteomes" id="UP000016412">
    <property type="component" value="Unassembled WGS sequence"/>
</dbReference>
<dbReference type="RefSeq" id="WP_021331457.1">
    <property type="nucleotide sequence ID" value="NZ_AUZJ01000066.1"/>
</dbReference>
<dbReference type="Pfam" id="PF01171">
    <property type="entry name" value="ATP_bind_3"/>
    <property type="match status" value="1"/>
</dbReference>
<organism evidence="3 5">
    <name type="scientific">Treponema socranskii subsp. socranskii VPI DR56BR1116 = ATCC 35536</name>
    <dbReference type="NCBI Taxonomy" id="1125725"/>
    <lineage>
        <taxon>Bacteria</taxon>
        <taxon>Pseudomonadati</taxon>
        <taxon>Spirochaetota</taxon>
        <taxon>Spirochaetia</taxon>
        <taxon>Spirochaetales</taxon>
        <taxon>Treponemataceae</taxon>
        <taxon>Treponema</taxon>
    </lineage>
</organism>
<dbReference type="GO" id="GO:0008033">
    <property type="term" value="P:tRNA processing"/>
    <property type="evidence" value="ECO:0007669"/>
    <property type="project" value="InterPro"/>
</dbReference>
<protein>
    <submittedName>
        <fullName evidence="3">PP-loop family protein</fullName>
    </submittedName>
</protein>
<dbReference type="PANTHER" id="PTHR43686">
    <property type="entry name" value="SULFURTRANSFERASE-RELATED"/>
    <property type="match status" value="1"/>
</dbReference>
<proteinExistence type="predicted"/>
<accession>U2MGU8</accession>
<comment type="caution">
    <text evidence="3">The sequence shown here is derived from an EMBL/GenBank/DDBJ whole genome shotgun (WGS) entry which is preliminary data.</text>
</comment>
<keyword evidence="1" id="KW-0808">Transferase</keyword>
<dbReference type="EMBL" id="AUZJ01000066">
    <property type="protein sequence ID" value="ERF59568.1"/>
    <property type="molecule type" value="Genomic_DNA"/>
</dbReference>
<dbReference type="SUPFAM" id="SSF52402">
    <property type="entry name" value="Adenine nucleotide alpha hydrolases-like"/>
    <property type="match status" value="1"/>
</dbReference>
<dbReference type="InterPro" id="IPR035107">
    <property type="entry name" value="tRNA_thiolation_TtcA_Ctu1"/>
</dbReference>
<dbReference type="InterPro" id="IPR014729">
    <property type="entry name" value="Rossmann-like_a/b/a_fold"/>
</dbReference>
<dbReference type="OrthoDB" id="9801054at2"/>
<feature type="domain" description="tRNA(Ile)-lysidine/2-thiocytidine synthase N-terminal" evidence="2">
    <location>
        <begin position="27"/>
        <end position="187"/>
    </location>
</feature>
<dbReference type="GO" id="GO:0016740">
    <property type="term" value="F:transferase activity"/>
    <property type="evidence" value="ECO:0007669"/>
    <property type="project" value="UniProtKB-KW"/>
</dbReference>
<sequence>MASHPKLQSLIDKAVFDYAMIEDGDRILVGASGGKDSTALTEYFALRSLRPDCSFSYKAVAIQSDFAPAFPEGIARLFCEWGVPFEIIGVDVLARLKKGQKMNCWWCSTQRRTELLNYAIEHKFNKIALGHHLDDILETLLMNMLERGELSTMPPKLSYKNYPVTILRPLCYVGEKTLVDYARQKGFASSVCTCDYQDNSGRKKARLLLEGLTGGNDAKKMRLFLSLRNIRSEYLP</sequence>